<reference evidence="11" key="1">
    <citation type="submission" date="2008-03" db="EMBL/GenBank/DDBJ databases">
        <title>Complete sequence of chromosome of Beijerinckia indica subsp. indica ATCC 9039.</title>
        <authorList>
            <consortium name="US DOE Joint Genome Institute"/>
            <person name="Copeland A."/>
            <person name="Lucas S."/>
            <person name="Lapidus A."/>
            <person name="Glavina del Rio T."/>
            <person name="Dalin E."/>
            <person name="Tice H."/>
            <person name="Bruce D."/>
            <person name="Goodwin L."/>
            <person name="Pitluck S."/>
            <person name="LaButti K."/>
            <person name="Schmutz J."/>
            <person name="Larimer F."/>
            <person name="Land M."/>
            <person name="Hauser L."/>
            <person name="Kyrpides N."/>
            <person name="Mikhailova N."/>
            <person name="Dunfield P.F."/>
            <person name="Dedysh S.N."/>
            <person name="Liesack W."/>
            <person name="Saw J.H."/>
            <person name="Alam M."/>
            <person name="Chen Y."/>
            <person name="Murrell J.C."/>
            <person name="Richardson P."/>
        </authorList>
    </citation>
    <scope>NUCLEOTIDE SEQUENCE [LARGE SCALE GENOMIC DNA]</scope>
    <source>
        <strain evidence="11">ATCC 9039 / DSM 1715 / NCIMB 8712</strain>
    </source>
</reference>
<protein>
    <submittedName>
        <fullName evidence="10">Ceramide glucosyltransferase</fullName>
        <ecNumber evidence="10">2.4.1.80</ecNumber>
    </submittedName>
</protein>
<evidence type="ECO:0000256" key="6">
    <source>
        <dbReference type="ARBA" id="ARBA00022692"/>
    </source>
</evidence>
<organism evidence="10 11">
    <name type="scientific">Beijerinckia indica subsp. indica (strain ATCC 9039 / DSM 1715 / NCIMB 8712)</name>
    <dbReference type="NCBI Taxonomy" id="395963"/>
    <lineage>
        <taxon>Bacteria</taxon>
        <taxon>Pseudomonadati</taxon>
        <taxon>Pseudomonadota</taxon>
        <taxon>Alphaproteobacteria</taxon>
        <taxon>Hyphomicrobiales</taxon>
        <taxon>Beijerinckiaceae</taxon>
        <taxon>Beijerinckia</taxon>
    </lineage>
</organism>
<reference evidence="10 11" key="2">
    <citation type="journal article" date="2010" name="J. Bacteriol.">
        <title>Complete genome sequence of Beijerinckia indica subsp. indica.</title>
        <authorList>
            <person name="Tamas I."/>
            <person name="Dedysh S.N."/>
            <person name="Liesack W."/>
            <person name="Stott M.B."/>
            <person name="Alam M."/>
            <person name="Murrell J.C."/>
            <person name="Dunfield P.F."/>
        </authorList>
    </citation>
    <scope>NUCLEOTIDE SEQUENCE [LARGE SCALE GENOMIC DNA]</scope>
    <source>
        <strain evidence="11">ATCC 9039 / DSM 1715 / NCIMB 8712</strain>
    </source>
</reference>
<gene>
    <name evidence="10" type="ordered locus">Bind_0451</name>
</gene>
<keyword evidence="4 10" id="KW-0328">Glycosyltransferase</keyword>
<comment type="subcellular location">
    <subcellularLocation>
        <location evidence="1">Membrane</location>
        <topology evidence="1">Multi-pass membrane protein</topology>
    </subcellularLocation>
</comment>
<dbReference type="Pfam" id="PF13506">
    <property type="entry name" value="Glyco_transf_21"/>
    <property type="match status" value="1"/>
</dbReference>
<dbReference type="CAZy" id="GT21">
    <property type="family name" value="Glycosyltransferase Family 21"/>
</dbReference>
<dbReference type="PANTHER" id="PTHR12726:SF0">
    <property type="entry name" value="CERAMIDE GLUCOSYLTRANSFERASE"/>
    <property type="match status" value="1"/>
</dbReference>
<comment type="pathway">
    <text evidence="3">Sphingolipid metabolism.</text>
</comment>
<sequence>MDTVLKGTYRETAILDTTDEAKGQVTTIVWMVLVYGAALWWVLSWFVLFVNLCGALIQPFIQRRRLPQQPPGFCPPVSVIAPIKLLDPGFERAFGSLFGLDYPDYEILVGAAEADSPALQAAQTIAARHETRACRFLQSESTEAVSPKLNVLSRPLAEARHDFILTKDSNITFTPDTLRALMRMVTPDIGLVVMVPVAVRAKSLAGEIEAFLINGHARLLLTASAFGQGFGVGKVMLFRRSDLAKAGGFASISHSLAEDSALSKGLAAIGLRTVFAPITVEQETGARGFRDIYERQSRWAIIRRKEEPASFPLEPLSSPLPAALAAIPAASLLGLSGGFGFGMTLLVWFVLEVLCAKIKGWEVSAWTPLAFLGREILALAAWLRAWTTHDVVWAQGRYDARHGARAATPKTQSDGIKPKLGIKI</sequence>
<dbReference type="InterPro" id="IPR025993">
    <property type="entry name" value="Ceramide_glucosylTrfase"/>
</dbReference>
<dbReference type="EMBL" id="CP001016">
    <property type="protein sequence ID" value="ACB94104.1"/>
    <property type="molecule type" value="Genomic_DNA"/>
</dbReference>
<keyword evidence="5 10" id="KW-0808">Transferase</keyword>
<accession>B2IE80</accession>
<keyword evidence="8 9" id="KW-0472">Membrane</keyword>
<evidence type="ECO:0000256" key="3">
    <source>
        <dbReference type="ARBA" id="ARBA00004991"/>
    </source>
</evidence>
<dbReference type="GO" id="GO:0016020">
    <property type="term" value="C:membrane"/>
    <property type="evidence" value="ECO:0007669"/>
    <property type="project" value="UniProtKB-SubCell"/>
</dbReference>
<evidence type="ECO:0000256" key="2">
    <source>
        <dbReference type="ARBA" id="ARBA00004760"/>
    </source>
</evidence>
<dbReference type="GO" id="GO:0006679">
    <property type="term" value="P:glucosylceramide biosynthetic process"/>
    <property type="evidence" value="ECO:0007669"/>
    <property type="project" value="TreeGrafter"/>
</dbReference>
<evidence type="ECO:0000256" key="9">
    <source>
        <dbReference type="SAM" id="Phobius"/>
    </source>
</evidence>
<feature type="transmembrane region" description="Helical" evidence="9">
    <location>
        <begin position="28"/>
        <end position="57"/>
    </location>
</feature>
<dbReference type="KEGG" id="bid:Bind_0451"/>
<dbReference type="PANTHER" id="PTHR12726">
    <property type="entry name" value="CERAMIDE GLUCOSYLTRANSFERASE"/>
    <property type="match status" value="1"/>
</dbReference>
<evidence type="ECO:0000256" key="1">
    <source>
        <dbReference type="ARBA" id="ARBA00004141"/>
    </source>
</evidence>
<evidence type="ECO:0000256" key="8">
    <source>
        <dbReference type="ARBA" id="ARBA00023136"/>
    </source>
</evidence>
<dbReference type="eggNOG" id="COG1215">
    <property type="taxonomic scope" value="Bacteria"/>
</dbReference>
<evidence type="ECO:0000313" key="11">
    <source>
        <dbReference type="Proteomes" id="UP000001695"/>
    </source>
</evidence>
<dbReference type="InterPro" id="IPR029044">
    <property type="entry name" value="Nucleotide-diphossugar_trans"/>
</dbReference>
<name>B2IE80_BEII9</name>
<evidence type="ECO:0000256" key="5">
    <source>
        <dbReference type="ARBA" id="ARBA00022679"/>
    </source>
</evidence>
<dbReference type="Proteomes" id="UP000001695">
    <property type="component" value="Chromosome"/>
</dbReference>
<proteinExistence type="predicted"/>
<keyword evidence="6 9" id="KW-0812">Transmembrane</keyword>
<evidence type="ECO:0000256" key="7">
    <source>
        <dbReference type="ARBA" id="ARBA00022989"/>
    </source>
</evidence>
<evidence type="ECO:0000313" key="10">
    <source>
        <dbReference type="EMBL" id="ACB94104.1"/>
    </source>
</evidence>
<dbReference type="HOGENOM" id="CLU_030898_2_1_5"/>
<evidence type="ECO:0000256" key="4">
    <source>
        <dbReference type="ARBA" id="ARBA00022676"/>
    </source>
</evidence>
<dbReference type="GO" id="GO:0008120">
    <property type="term" value="F:ceramide glucosyltransferase activity"/>
    <property type="evidence" value="ECO:0007669"/>
    <property type="project" value="UniProtKB-EC"/>
</dbReference>
<keyword evidence="7 9" id="KW-1133">Transmembrane helix</keyword>
<dbReference type="Gene3D" id="3.90.550.10">
    <property type="entry name" value="Spore Coat Polysaccharide Biosynthesis Protein SpsA, Chain A"/>
    <property type="match status" value="1"/>
</dbReference>
<comment type="pathway">
    <text evidence="2">Lipid metabolism; sphingolipid metabolism.</text>
</comment>
<keyword evidence="11" id="KW-1185">Reference proteome</keyword>
<dbReference type="STRING" id="395963.Bind_0451"/>
<dbReference type="AlphaFoldDB" id="B2IE80"/>
<feature type="transmembrane region" description="Helical" evidence="9">
    <location>
        <begin position="322"/>
        <end position="351"/>
    </location>
</feature>
<dbReference type="EC" id="2.4.1.80" evidence="10"/>
<dbReference type="SUPFAM" id="SSF53448">
    <property type="entry name" value="Nucleotide-diphospho-sugar transferases"/>
    <property type="match status" value="1"/>
</dbReference>